<proteinExistence type="predicted"/>
<accession>A0A369KYC2</accession>
<dbReference type="AlphaFoldDB" id="A0A369KYC2"/>
<dbReference type="EMBL" id="QOVW01000035">
    <property type="protein sequence ID" value="RDB36724.1"/>
    <property type="molecule type" value="Genomic_DNA"/>
</dbReference>
<sequence length="82" mass="9775">MLTSIEFQQFGAPSNLDEIFTAQFLTKYNRYIHGNRSAYTYGEPSKGEINFYSTWKRYTDKNDKMIFKRKIEVKICFLIQIS</sequence>
<gene>
    <name evidence="1" type="ORF">DCC88_03615</name>
</gene>
<keyword evidence="2" id="KW-1185">Reference proteome</keyword>
<protein>
    <submittedName>
        <fullName evidence="1">Uncharacterized protein</fullName>
    </submittedName>
</protein>
<evidence type="ECO:0000313" key="1">
    <source>
        <dbReference type="EMBL" id="RDB36724.1"/>
    </source>
</evidence>
<dbReference type="Proteomes" id="UP000253934">
    <property type="component" value="Unassembled WGS sequence"/>
</dbReference>
<comment type="caution">
    <text evidence="1">The sequence shown here is derived from an EMBL/GenBank/DDBJ whole genome shotgun (WGS) entry which is preliminary data.</text>
</comment>
<name>A0A369KYC2_9BACT</name>
<organism evidence="1 2">
    <name type="scientific">Spirobacillus cienkowskii</name>
    <dbReference type="NCBI Taxonomy" id="495820"/>
    <lineage>
        <taxon>Bacteria</taxon>
        <taxon>Pseudomonadati</taxon>
        <taxon>Bdellovibrionota</taxon>
        <taxon>Oligoflexia</taxon>
        <taxon>Silvanigrellales</taxon>
        <taxon>Spirobacillus</taxon>
    </lineage>
</organism>
<evidence type="ECO:0000313" key="2">
    <source>
        <dbReference type="Proteomes" id="UP000253934"/>
    </source>
</evidence>
<reference evidence="1" key="1">
    <citation type="submission" date="2018-04" db="EMBL/GenBank/DDBJ databases">
        <title>Draft genome sequence of the Candidatus Spirobacillus cienkowskii, a pathogen of freshwater Daphnia species, reconstructed from hemolymph metagenomic reads.</title>
        <authorList>
            <person name="Bresciani L."/>
            <person name="Lemos L.N."/>
            <person name="Wale N."/>
            <person name="Lin J.Y."/>
            <person name="Fernandes G.R."/>
            <person name="Duffy M.A."/>
            <person name="Rodrigues J.M."/>
        </authorList>
    </citation>
    <scope>NUCLEOTIDE SEQUENCE [LARGE SCALE GENOMIC DNA]</scope>
    <source>
        <strain evidence="1">Binning01</strain>
    </source>
</reference>